<dbReference type="RefSeq" id="WP_212322903.1">
    <property type="nucleotide sequence ID" value="NZ_AP024463.1"/>
</dbReference>
<evidence type="ECO:0000313" key="2">
    <source>
        <dbReference type="EMBL" id="QUC07851.1"/>
    </source>
</evidence>
<evidence type="ECO:0000259" key="1">
    <source>
        <dbReference type="Pfam" id="PF13575"/>
    </source>
</evidence>
<feature type="domain" description="Lantibiotic biosynthesis protein dehydration" evidence="1">
    <location>
        <begin position="148"/>
        <end position="509"/>
    </location>
</feature>
<accession>A0ABX7Y4D4</accession>
<dbReference type="InterPro" id="IPR025410">
    <property type="entry name" value="Lant_dehyd"/>
</dbReference>
<organism evidence="2 3">
    <name type="scientific">Arachnia rubra</name>
    <dbReference type="NCBI Taxonomy" id="1547448"/>
    <lineage>
        <taxon>Bacteria</taxon>
        <taxon>Bacillati</taxon>
        <taxon>Actinomycetota</taxon>
        <taxon>Actinomycetes</taxon>
        <taxon>Propionibacteriales</taxon>
        <taxon>Propionibacteriaceae</taxon>
        <taxon>Arachnia</taxon>
    </lineage>
</organism>
<dbReference type="InterPro" id="IPR007822">
    <property type="entry name" value="LANC-like"/>
</dbReference>
<protein>
    <submittedName>
        <fullName evidence="2">Type 2 lantipeptide synthetase LanM</fullName>
    </submittedName>
</protein>
<dbReference type="SMART" id="SM01260">
    <property type="entry name" value="LANC_like"/>
    <property type="match status" value="1"/>
</dbReference>
<dbReference type="Gene3D" id="1.50.10.10">
    <property type="match status" value="1"/>
</dbReference>
<dbReference type="Pfam" id="PF05147">
    <property type="entry name" value="LANC_like"/>
    <property type="match status" value="1"/>
</dbReference>
<proteinExistence type="predicted"/>
<dbReference type="SUPFAM" id="SSF158745">
    <property type="entry name" value="LanC-like"/>
    <property type="match status" value="1"/>
</dbReference>
<keyword evidence="3" id="KW-1185">Reference proteome</keyword>
<dbReference type="NCBIfam" id="TIGR03897">
    <property type="entry name" value="lanti_2_LanM"/>
    <property type="match status" value="1"/>
</dbReference>
<dbReference type="Pfam" id="PF13575">
    <property type="entry name" value="DUF4135"/>
    <property type="match status" value="1"/>
</dbReference>
<dbReference type="EMBL" id="CP072384">
    <property type="protein sequence ID" value="QUC07851.1"/>
    <property type="molecule type" value="Genomic_DNA"/>
</dbReference>
<reference evidence="2 3" key="1">
    <citation type="submission" date="2021-03" db="EMBL/GenBank/DDBJ databases">
        <title>Human Oral Microbial Genomes.</title>
        <authorList>
            <person name="Johnston C.D."/>
            <person name="Chen T."/>
            <person name="Dewhirst F.E."/>
        </authorList>
    </citation>
    <scope>NUCLEOTIDE SEQUENCE [LARGE SCALE GENOMIC DNA]</scope>
    <source>
        <strain evidence="2 3">DSMZ 100122</strain>
    </source>
</reference>
<evidence type="ECO:0000313" key="3">
    <source>
        <dbReference type="Proteomes" id="UP000678513"/>
    </source>
</evidence>
<dbReference type="PRINTS" id="PR01955">
    <property type="entry name" value="LANCFRANKIA"/>
</dbReference>
<dbReference type="InterPro" id="IPR017146">
    <property type="entry name" value="Lanti_2_LanM"/>
</dbReference>
<gene>
    <name evidence="2" type="primary">lanM</name>
    <name evidence="2" type="ORF">J5A65_13170</name>
</gene>
<dbReference type="Proteomes" id="UP000678513">
    <property type="component" value="Chromosome"/>
</dbReference>
<dbReference type="InterPro" id="IPR012341">
    <property type="entry name" value="6hp_glycosidase-like_sf"/>
</dbReference>
<name>A0ABX7Y4D4_9ACTN</name>
<dbReference type="PRINTS" id="PR01950">
    <property type="entry name" value="LANCSUPER"/>
</dbReference>
<sequence>MLTSDTAFLFPELGQAEIDDLLYTVSGISVSDIAPVTDNTQGLAELAGIEPGDGSESSPPTEFGAAVVRDLDDVAEELLRYPSVAGHAAAIADGHIQGIANGVAEMSARVLVSAMTILQDADRLPDSPGSFARLCRRTDFRDALLRAFPRLGETLHTFCAQRRRHLLTLIARTDEALQDGRLTSLAGQQRDIVQILTGLGDGHRGGQSVSRLVFADGRSVIYKPRDLRADRGLGELCDRFNEAAGTRFGRLRMVLGDDWGWQELADEKRLPPGVDYFDGCGELLALLQLVGASDMHHENLRHHAGLPVVIDAETLFSVNQMKTPPTPIKLALVSSVINSGLLPSRMDTEYDDHLSVDVGFLGYVEDQSPMAPTMTLERSSSGGVSLQMQAPEVSGEVATRKVIISVDELNALCAGYRRTMEWVMAHRERVSCWLKECFSGVFTRTLIDNTRTYGRLLDLGAHPLVQQSSDVAHLFYHRTGIGKLSRFPAAVIRAEVEDLMHGDIPYFTLNTEDTAVFGSTGDRLADVLGRTPLSNAQYLLEKFSRNDLLLNERLIRASFIDNLDVEEKAPEYQRMRAAARSGDAEPGKLIRAIADELARFALRGDGGAPGWLGAAIQDAAKKHPWRVQELGDDMYAGASGIALFLAAAGVHLGDPELCELAGSYFVARCDALRENADVRSRQASGGMAGGFPGVAWSAVAGGIITGNLDWIRSGLGLWSCVADEIEAFEECDFMMGIFGIVAAAHHLDRVPEVHALDQDGILSRVIDRGLPQALFRDPYLGDEFLGTRYSGMAHGTSGRIAALAACRDRHPDIPAALGEMIARHDRWFGAPDRLFLMDAETEGSRGKGWCHGAPGILLAAGIRETIGTPLPAGTRQRLLDECLNSGFGLNFTLCHGDLGNLMLLAEAVPARRDWVRRRLADALPGIAHGLASRDSKTFLNDGLMIGLSGIGYGLLCLTSGLTLWSPLTFGPYRVGA</sequence>